<feature type="domain" description="Heterokaryon incompatibility" evidence="1">
    <location>
        <begin position="102"/>
        <end position="251"/>
    </location>
</feature>
<proteinExistence type="predicted"/>
<sequence length="703" mass="79881">MSTLYQPLNEADDEIRLLTLLPKSRSTGIPHCTLETYSLQAFIPKYHEFLSTFRSTNSSTRETTSQWIRSRIDPELADLAPLQRLHSKQPPPSQYRFYWGDYAALSYVWGDEKDTSIIVLNKKRRRVTTNLAKALLAFIKDGEFGDDFKLWVDAVCINQQDLDERARQLRKMRQIYGSAWAVIAWLGEPSFQSDSAIQLIRDFSALSESNCGSRIESCLRSEPEYLGKGCWLALHDLMERPYWYRLWIIQEMIMGASATWVRCGSSSIDWTSFCSGIAFLEENLWLVKDELLVRERFAVTAKNGPTWSVMGIHLVYQDLSILSEREEKGGQHPSFGRLLDIANDAECSNPRDKVYGLVGLMSTAVTDNLQPDYTLLVCQVYAATARTFIEADHNLEPVRDGNPWGPSQGPSWAADWLWEGRVRSSRTENQLWGPTRFFPRLGPDVSFHTPYKASGDTRHDASFSSDGSILTCSGFIVDSISGLSARGTGYFDLDKASIVQPPQWSSVYGDKSTTSEALYRTLVMDRVAGGAKATARHVAILHLPRTFDVAGQEFSRRRWSWLAGQSDYYFRWEIFHEVNSCFKLGDERLHNFFSDKIPNDASEFDYSEVYSCFDRTAQRRRFMTTTNGYMGWAPDNIYGKESEQTIAGDLIAVLYGCSTPIIIRPNGPQYQVIGEAYVQGLMDGEAMELLSSRKLKLSRLEFC</sequence>
<dbReference type="Pfam" id="PF06985">
    <property type="entry name" value="HET"/>
    <property type="match status" value="1"/>
</dbReference>
<keyword evidence="3" id="KW-1185">Reference proteome</keyword>
<dbReference type="AlphaFoldDB" id="A0A1B8APS6"/>
<reference evidence="2 3" key="1">
    <citation type="submission" date="2016-06" db="EMBL/GenBank/DDBJ databases">
        <title>Living apart together: crosstalk between the core and supernumerary genomes in a fungal plant pathogen.</title>
        <authorList>
            <person name="Vanheule A."/>
            <person name="Audenaert K."/>
            <person name="Warris S."/>
            <person name="Van De Geest H."/>
            <person name="Schijlen E."/>
            <person name="Hofte M."/>
            <person name="De Saeger S."/>
            <person name="Haesaert G."/>
            <person name="Waalwijk C."/>
            <person name="Van Der Lee T."/>
        </authorList>
    </citation>
    <scope>NUCLEOTIDE SEQUENCE [LARGE SCALE GENOMIC DNA]</scope>
    <source>
        <strain evidence="2 3">2516</strain>
    </source>
</reference>
<dbReference type="InterPro" id="IPR052895">
    <property type="entry name" value="HetReg/Transcr_Mod"/>
</dbReference>
<dbReference type="EMBL" id="LYXU01000003">
    <property type="protein sequence ID" value="OBS22569.1"/>
    <property type="molecule type" value="Genomic_DNA"/>
</dbReference>
<evidence type="ECO:0000313" key="3">
    <source>
        <dbReference type="Proteomes" id="UP000091967"/>
    </source>
</evidence>
<dbReference type="Proteomes" id="UP000091967">
    <property type="component" value="Unassembled WGS sequence"/>
</dbReference>
<evidence type="ECO:0000313" key="2">
    <source>
        <dbReference type="EMBL" id="OBS22569.1"/>
    </source>
</evidence>
<protein>
    <recommendedName>
        <fullName evidence="1">Heterokaryon incompatibility domain-containing protein</fullName>
    </recommendedName>
</protein>
<comment type="caution">
    <text evidence="2">The sequence shown here is derived from an EMBL/GenBank/DDBJ whole genome shotgun (WGS) entry which is preliminary data.</text>
</comment>
<name>A0A1B8APS6_FUSPO</name>
<dbReference type="InterPro" id="IPR010730">
    <property type="entry name" value="HET"/>
</dbReference>
<dbReference type="STRING" id="36050.A0A1B8APS6"/>
<dbReference type="PANTHER" id="PTHR24148:SF73">
    <property type="entry name" value="HET DOMAIN PROTEIN (AFU_ORTHOLOGUE AFUA_8G01020)"/>
    <property type="match status" value="1"/>
</dbReference>
<dbReference type="PANTHER" id="PTHR24148">
    <property type="entry name" value="ANKYRIN REPEAT DOMAIN-CONTAINING PROTEIN 39 HOMOLOG-RELATED"/>
    <property type="match status" value="1"/>
</dbReference>
<evidence type="ECO:0000259" key="1">
    <source>
        <dbReference type="Pfam" id="PF06985"/>
    </source>
</evidence>
<organism evidence="2 3">
    <name type="scientific">Fusarium poae</name>
    <dbReference type="NCBI Taxonomy" id="36050"/>
    <lineage>
        <taxon>Eukaryota</taxon>
        <taxon>Fungi</taxon>
        <taxon>Dikarya</taxon>
        <taxon>Ascomycota</taxon>
        <taxon>Pezizomycotina</taxon>
        <taxon>Sordariomycetes</taxon>
        <taxon>Hypocreomycetidae</taxon>
        <taxon>Hypocreales</taxon>
        <taxon>Nectriaceae</taxon>
        <taxon>Fusarium</taxon>
    </lineage>
</organism>
<gene>
    <name evidence="2" type="ORF">FPOA_08905</name>
</gene>
<dbReference type="Pfam" id="PF26639">
    <property type="entry name" value="Het-6_barrel"/>
    <property type="match status" value="1"/>
</dbReference>
<dbReference type="OMA" id="GWAPDNI"/>
<accession>A0A1B8APS6</accession>